<keyword evidence="3" id="KW-1133">Transmembrane helix</keyword>
<evidence type="ECO:0000313" key="4">
    <source>
        <dbReference type="EMBL" id="VAW30594.1"/>
    </source>
</evidence>
<gene>
    <name evidence="4" type="ORF">MNBD_CHLOROFLEXI01-1422</name>
</gene>
<dbReference type="AlphaFoldDB" id="A0A3B0VFN7"/>
<protein>
    <submittedName>
        <fullName evidence="4">Peptidase C60, sortase A and B</fullName>
    </submittedName>
</protein>
<dbReference type="InterPro" id="IPR023365">
    <property type="entry name" value="Sortase_dom-sf"/>
</dbReference>
<dbReference type="Pfam" id="PF04203">
    <property type="entry name" value="Sortase"/>
    <property type="match status" value="1"/>
</dbReference>
<organism evidence="4">
    <name type="scientific">hydrothermal vent metagenome</name>
    <dbReference type="NCBI Taxonomy" id="652676"/>
    <lineage>
        <taxon>unclassified sequences</taxon>
        <taxon>metagenomes</taxon>
        <taxon>ecological metagenomes</taxon>
    </lineage>
</organism>
<dbReference type="CDD" id="cd06166">
    <property type="entry name" value="Sortase_D_2"/>
    <property type="match status" value="1"/>
</dbReference>
<dbReference type="InterPro" id="IPR042000">
    <property type="entry name" value="Sortase_D_2"/>
</dbReference>
<dbReference type="NCBIfam" id="TIGR01076">
    <property type="entry name" value="sortase_fam"/>
    <property type="match status" value="1"/>
</dbReference>
<reference evidence="4" key="1">
    <citation type="submission" date="2018-06" db="EMBL/GenBank/DDBJ databases">
        <authorList>
            <person name="Zhirakovskaya E."/>
        </authorList>
    </citation>
    <scope>NUCLEOTIDE SEQUENCE</scope>
</reference>
<dbReference type="Gene3D" id="2.40.260.10">
    <property type="entry name" value="Sortase"/>
    <property type="match status" value="1"/>
</dbReference>
<sequence>MSNQQPPDNLSVEELEQLLYRKKHTLRRQRLQRLKKAGRVVDVAGLPPTNPQPPARPRPQATPTGAMSQYLPQLEEEAAPEDDLSVAEVSKKGNGRSWSNRLLFLVEVAAVVGLLAVLFNLWGTQQELNQELSQVQQSQALALALPTSTAAPLIDLVVLPGGHRYIDGRSPEPVESGDIPAHLLPAMQAYQPPPQPTPAPEQARIIQIPNIGVNAPVVPGAYDWEQLKRGVGYRIGSALPGQDGNMVLAAHNDIYGEIFRDLDQLSPGDEFSVSTGARTYTYVVTKIEIVEPTEVDVMQPTDYASATLISCYPYRINTQRIIVFADLKTDALSS</sequence>
<feature type="transmembrane region" description="Helical" evidence="3">
    <location>
        <begin position="102"/>
        <end position="122"/>
    </location>
</feature>
<keyword evidence="3" id="KW-0812">Transmembrane</keyword>
<dbReference type="EMBL" id="UOEU01000068">
    <property type="protein sequence ID" value="VAW30594.1"/>
    <property type="molecule type" value="Genomic_DNA"/>
</dbReference>
<accession>A0A3B0VFN7</accession>
<evidence type="ECO:0000256" key="1">
    <source>
        <dbReference type="ARBA" id="ARBA00022801"/>
    </source>
</evidence>
<evidence type="ECO:0000256" key="2">
    <source>
        <dbReference type="SAM" id="MobiDB-lite"/>
    </source>
</evidence>
<evidence type="ECO:0000256" key="3">
    <source>
        <dbReference type="SAM" id="Phobius"/>
    </source>
</evidence>
<dbReference type="SUPFAM" id="SSF63817">
    <property type="entry name" value="Sortase"/>
    <property type="match status" value="1"/>
</dbReference>
<dbReference type="InterPro" id="IPR005754">
    <property type="entry name" value="Sortase"/>
</dbReference>
<feature type="compositionally biased region" description="Pro residues" evidence="2">
    <location>
        <begin position="48"/>
        <end position="57"/>
    </location>
</feature>
<name>A0A3B0VFN7_9ZZZZ</name>
<proteinExistence type="predicted"/>
<keyword evidence="3" id="KW-0472">Membrane</keyword>
<feature type="region of interest" description="Disordered" evidence="2">
    <location>
        <begin position="39"/>
        <end position="65"/>
    </location>
</feature>
<dbReference type="GO" id="GO:0016787">
    <property type="term" value="F:hydrolase activity"/>
    <property type="evidence" value="ECO:0007669"/>
    <property type="project" value="UniProtKB-KW"/>
</dbReference>
<keyword evidence="1" id="KW-0378">Hydrolase</keyword>